<dbReference type="EMBL" id="BART01010724">
    <property type="protein sequence ID" value="GAG89978.1"/>
    <property type="molecule type" value="Genomic_DNA"/>
</dbReference>
<name>X1C0M1_9ZZZZ</name>
<evidence type="ECO:0000313" key="1">
    <source>
        <dbReference type="EMBL" id="GAG89978.1"/>
    </source>
</evidence>
<sequence>ERQLVWVYEVVQKFGYTDHGARIRLIRLKKAGLAINMTRGIWELTEEGYRRLRYYGKR</sequence>
<proteinExistence type="predicted"/>
<dbReference type="AlphaFoldDB" id="X1C0M1"/>
<feature type="non-terminal residue" evidence="1">
    <location>
        <position position="1"/>
    </location>
</feature>
<accession>X1C0M1</accession>
<organism evidence="1">
    <name type="scientific">marine sediment metagenome</name>
    <dbReference type="NCBI Taxonomy" id="412755"/>
    <lineage>
        <taxon>unclassified sequences</taxon>
        <taxon>metagenomes</taxon>
        <taxon>ecological metagenomes</taxon>
    </lineage>
</organism>
<gene>
    <name evidence="1" type="ORF">S01H4_23185</name>
</gene>
<reference evidence="1" key="1">
    <citation type="journal article" date="2014" name="Front. Microbiol.">
        <title>High frequency of phylogenetically diverse reductive dehalogenase-homologous genes in deep subseafloor sedimentary metagenomes.</title>
        <authorList>
            <person name="Kawai M."/>
            <person name="Futagami T."/>
            <person name="Toyoda A."/>
            <person name="Takaki Y."/>
            <person name="Nishi S."/>
            <person name="Hori S."/>
            <person name="Arai W."/>
            <person name="Tsubouchi T."/>
            <person name="Morono Y."/>
            <person name="Uchiyama I."/>
            <person name="Ito T."/>
            <person name="Fujiyama A."/>
            <person name="Inagaki F."/>
            <person name="Takami H."/>
        </authorList>
    </citation>
    <scope>NUCLEOTIDE SEQUENCE</scope>
    <source>
        <strain evidence="1">Expedition CK06-06</strain>
    </source>
</reference>
<comment type="caution">
    <text evidence="1">The sequence shown here is derived from an EMBL/GenBank/DDBJ whole genome shotgun (WGS) entry which is preliminary data.</text>
</comment>
<protein>
    <submittedName>
        <fullName evidence="1">Uncharacterized protein</fullName>
    </submittedName>
</protein>